<dbReference type="SUPFAM" id="SSF142984">
    <property type="entry name" value="Nqo1 middle domain-like"/>
    <property type="match status" value="1"/>
</dbReference>
<dbReference type="InterPro" id="IPR036249">
    <property type="entry name" value="Thioredoxin-like_sf"/>
</dbReference>
<sequence>MIRVFLPQDSVAQALGAEAVAQALRDGAHRRGLDIAMVRTGSRGMLWLEPLLEVETPEGRIAYGPVAPGDVEALFEAGFLAGGAHPLRQGRPEEMPWLARQQRLTFARCGIIDPLSFADYRATGGLRGLEAALAMGGEAVVAEVTASGLRGRGGAGFPTGIKWRTVRAAAADRKYVVCNADEGDSGTFADRMLMEGDPFTLIEGMVIAGLATGATKGFVYLRSEYPLAHRMLRAAIAVAEGAGLLGPDILGSGQAFHLEVRLGAGAYICGEETSLLESLEGRRGIVRAKPPIPALRGLFGRPTLVNNLLSFAAVPWILTHGGAAYAECGMGRSRGTMPFQLAGNVRRGGLVELGFGLTLRDLVEGFGGGTRSGRPVRAVQVGGPLGAYFPEGMLDLPLDYEALAGARGMLGHGGVVVFDDSVDMARQARFAFEFCAAESCGKCTPCRIGAVRGMETLDKVIAGREPQRNLALVKDLCEVMQDGSLCAMGGLTPLPVMSALTHFPEDFAPEAAPLAAE</sequence>
<dbReference type="Pfam" id="PF01512">
    <property type="entry name" value="Complex1_51K"/>
    <property type="match status" value="1"/>
</dbReference>
<comment type="similarity">
    <text evidence="2">Belongs to the complex I 51 kDa subunit family.</text>
</comment>
<dbReference type="InterPro" id="IPR037207">
    <property type="entry name" value="Nuop51_4Fe4S-bd_sf"/>
</dbReference>
<organism evidence="8 9">
    <name type="scientific">Paracraurococcus lichenis</name>
    <dbReference type="NCBI Taxonomy" id="3064888"/>
    <lineage>
        <taxon>Bacteria</taxon>
        <taxon>Pseudomonadati</taxon>
        <taxon>Pseudomonadota</taxon>
        <taxon>Alphaproteobacteria</taxon>
        <taxon>Acetobacterales</taxon>
        <taxon>Roseomonadaceae</taxon>
        <taxon>Paracraurococcus</taxon>
    </lineage>
</organism>
<keyword evidence="6" id="KW-0411">Iron-sulfur</keyword>
<dbReference type="PROSITE" id="PS00644">
    <property type="entry name" value="COMPLEX1_51K_1"/>
    <property type="match status" value="1"/>
</dbReference>
<evidence type="ECO:0000259" key="7">
    <source>
        <dbReference type="SMART" id="SM00928"/>
    </source>
</evidence>
<dbReference type="InterPro" id="IPR037225">
    <property type="entry name" value="Nuo51_FMN-bd_sf"/>
</dbReference>
<dbReference type="EMBL" id="JAUTWS010000019">
    <property type="protein sequence ID" value="MDO9710551.1"/>
    <property type="molecule type" value="Genomic_DNA"/>
</dbReference>
<dbReference type="Proteomes" id="UP001243009">
    <property type="component" value="Unassembled WGS sequence"/>
</dbReference>
<dbReference type="Gene3D" id="6.10.250.1450">
    <property type="match status" value="1"/>
</dbReference>
<dbReference type="Gene3D" id="3.10.20.600">
    <property type="match status" value="1"/>
</dbReference>
<dbReference type="PROSITE" id="PS00645">
    <property type="entry name" value="COMPLEX1_51K_2"/>
    <property type="match status" value="1"/>
</dbReference>
<evidence type="ECO:0000256" key="5">
    <source>
        <dbReference type="ARBA" id="ARBA00023004"/>
    </source>
</evidence>
<keyword evidence="5" id="KW-0408">Iron</keyword>
<evidence type="ECO:0000256" key="2">
    <source>
        <dbReference type="ARBA" id="ARBA00007523"/>
    </source>
</evidence>
<name>A0ABT9E320_9PROT</name>
<evidence type="ECO:0000313" key="9">
    <source>
        <dbReference type="Proteomes" id="UP001243009"/>
    </source>
</evidence>
<keyword evidence="3" id="KW-0004">4Fe-4S</keyword>
<keyword evidence="9" id="KW-1185">Reference proteome</keyword>
<proteinExistence type="inferred from homology"/>
<reference evidence="8 9" key="1">
    <citation type="submission" date="2023-08" db="EMBL/GenBank/DDBJ databases">
        <title>The draft genome sequence of Paracraurococcus sp. LOR1-02.</title>
        <authorList>
            <person name="Kingkaew E."/>
            <person name="Tanasupawat S."/>
        </authorList>
    </citation>
    <scope>NUCLEOTIDE SEQUENCE [LARGE SCALE GENOMIC DNA]</scope>
    <source>
        <strain evidence="8 9">LOR1-02</strain>
    </source>
</reference>
<dbReference type="SUPFAM" id="SSF142019">
    <property type="entry name" value="Nqo1 FMN-binding domain-like"/>
    <property type="match status" value="1"/>
</dbReference>
<evidence type="ECO:0000256" key="4">
    <source>
        <dbReference type="ARBA" id="ARBA00022723"/>
    </source>
</evidence>
<evidence type="ECO:0000313" key="8">
    <source>
        <dbReference type="EMBL" id="MDO9710551.1"/>
    </source>
</evidence>
<dbReference type="SUPFAM" id="SSF140490">
    <property type="entry name" value="Nqo1C-terminal domain-like"/>
    <property type="match status" value="1"/>
</dbReference>
<feature type="domain" description="NADH-ubiquinone oxidoreductase 51kDa subunit iron-sulphur binding" evidence="7">
    <location>
        <begin position="425"/>
        <end position="470"/>
    </location>
</feature>
<accession>A0ABT9E320</accession>
<dbReference type="SMART" id="SM00928">
    <property type="entry name" value="NADH_4Fe-4S"/>
    <property type="match status" value="1"/>
</dbReference>
<dbReference type="Gene3D" id="1.20.1440.230">
    <property type="entry name" value="NADH-ubiquinone oxidoreductase 51kDa subunit, iron-sulphur binding domain"/>
    <property type="match status" value="1"/>
</dbReference>
<protein>
    <submittedName>
        <fullName evidence="8">NADH-ubiquinone oxidoreductase-F iron-sulfur binding region domain-containing protein</fullName>
    </submittedName>
</protein>
<dbReference type="InterPro" id="IPR019575">
    <property type="entry name" value="Nuop51_4Fe4S-bd"/>
</dbReference>
<dbReference type="Pfam" id="PF10589">
    <property type="entry name" value="NADH_4Fe-4S"/>
    <property type="match status" value="1"/>
</dbReference>
<comment type="cofactor">
    <cofactor evidence="1">
        <name>FMN</name>
        <dbReference type="ChEBI" id="CHEBI:58210"/>
    </cofactor>
</comment>
<dbReference type="RefSeq" id="WP_305105413.1">
    <property type="nucleotide sequence ID" value="NZ_JAUTWS010000019.1"/>
</dbReference>
<dbReference type="PANTHER" id="PTHR43578">
    <property type="entry name" value="NADH-QUINONE OXIDOREDUCTASE SUBUNIT F"/>
    <property type="match status" value="1"/>
</dbReference>
<evidence type="ECO:0000256" key="6">
    <source>
        <dbReference type="ARBA" id="ARBA00023014"/>
    </source>
</evidence>
<dbReference type="Gene3D" id="3.40.50.11540">
    <property type="entry name" value="NADH-ubiquinone oxidoreductase 51kDa subunit"/>
    <property type="match status" value="1"/>
</dbReference>
<keyword evidence="4" id="KW-0479">Metal-binding</keyword>
<gene>
    <name evidence="8" type="ORF">Q7A36_19520</name>
</gene>
<comment type="caution">
    <text evidence="8">The sequence shown here is derived from an EMBL/GenBank/DDBJ whole genome shotgun (WGS) entry which is preliminary data.</text>
</comment>
<dbReference type="InterPro" id="IPR011538">
    <property type="entry name" value="Nuo51_FMN-bd"/>
</dbReference>
<dbReference type="InterPro" id="IPR001949">
    <property type="entry name" value="NADH-UbQ_OxRdtase_51kDa_CS"/>
</dbReference>
<evidence type="ECO:0000256" key="3">
    <source>
        <dbReference type="ARBA" id="ARBA00022485"/>
    </source>
</evidence>
<dbReference type="SUPFAM" id="SSF52833">
    <property type="entry name" value="Thioredoxin-like"/>
    <property type="match status" value="1"/>
</dbReference>
<dbReference type="PANTHER" id="PTHR43578:SF3">
    <property type="entry name" value="NADH-QUINONE OXIDOREDUCTASE SUBUNIT F"/>
    <property type="match status" value="1"/>
</dbReference>
<dbReference type="CDD" id="cd03063">
    <property type="entry name" value="TRX_Fd_FDH_beta"/>
    <property type="match status" value="1"/>
</dbReference>
<evidence type="ECO:0000256" key="1">
    <source>
        <dbReference type="ARBA" id="ARBA00001917"/>
    </source>
</evidence>